<feature type="compositionally biased region" description="Low complexity" evidence="1">
    <location>
        <begin position="18"/>
        <end position="40"/>
    </location>
</feature>
<reference key="2">
    <citation type="submission" date="2011-08" db="EMBL/GenBank/DDBJ databases">
        <title>Genome sequence of Naumovozyma castellii.</title>
        <authorList>
            <person name="Gordon J.L."/>
            <person name="Armisen D."/>
            <person name="Proux-Wera E."/>
            <person name="OhEigeartaigh S.S."/>
            <person name="Byrne K.P."/>
            <person name="Wolfe K.H."/>
        </authorList>
    </citation>
    <scope>NUCLEOTIDE SEQUENCE</scope>
    <source>
        <strain>Type strain:CBS 4309</strain>
    </source>
</reference>
<evidence type="ECO:0000259" key="2">
    <source>
        <dbReference type="PROSITE" id="PS50033"/>
    </source>
</evidence>
<dbReference type="PROSITE" id="PS50033">
    <property type="entry name" value="UBX"/>
    <property type="match status" value="1"/>
</dbReference>
<dbReference type="PANTHER" id="PTHR23322">
    <property type="entry name" value="FAS-ASSOCIATED PROTEIN"/>
    <property type="match status" value="1"/>
</dbReference>
<dbReference type="SUPFAM" id="SSF54236">
    <property type="entry name" value="Ubiquitin-like"/>
    <property type="match status" value="1"/>
</dbReference>
<sequence length="438" mass="50595">MDFFRNIFALRDGERLGTTTPLPGSFPSSPTTSPHESSNTIAGDSNQSAENTAKYTLTNLVLFIFRLPLVLLYYFMRTCISGLSSLRFFNRLGSFYHSNNKFISDSEAELKSLLEALSSDYEAVTPNSYTFNSLYDKDNGTLAPTFLKTKYPDLLQGISEQGTFGIIYLHDALLDNPLEYVNEILCSESFVNLVQKFQTLLWFGSIQSSDALQVANSLNIRKFPFLGILWLKNSGTVELIYKQEGPLDAGSYNPQTIDNLLAKRYPTLINIRQQRQNQEMERLIRDQQDSRFEESLRRDQERDEQRNAEIEREHIQTENRRLEKEWLLWRKAQLKPKPVGDMTDKCNIAIRLNGDRLIRKFDSSLRIEEIYAYVELYRTDMLNSDETYQNGNEPPLGYEHNFNFKLMSLVPRKELDLNTIIRDESAIYPSGNVVVELL</sequence>
<dbReference type="GO" id="GO:0005783">
    <property type="term" value="C:endoplasmic reticulum"/>
    <property type="evidence" value="ECO:0007669"/>
    <property type="project" value="TreeGrafter"/>
</dbReference>
<dbReference type="KEGG" id="ncs:NCAS_0B05830"/>
<dbReference type="InterPro" id="IPR001012">
    <property type="entry name" value="UBX_dom"/>
</dbReference>
<dbReference type="OrthoDB" id="1026733at2759"/>
<dbReference type="RefSeq" id="XP_003675038.1">
    <property type="nucleotide sequence ID" value="XM_003674990.1"/>
</dbReference>
<keyword evidence="4" id="KW-1185">Reference proteome</keyword>
<name>G0V9Q0_NAUCA</name>
<dbReference type="eggNOG" id="KOG1363">
    <property type="taxonomic scope" value="Eukaryota"/>
</dbReference>
<dbReference type="PANTHER" id="PTHR23322:SF103">
    <property type="entry name" value="UBX DOMAIN-CONTAINING PROTEIN 3"/>
    <property type="match status" value="1"/>
</dbReference>
<organism evidence="3 4">
    <name type="scientific">Naumovozyma castellii</name>
    <name type="common">Yeast</name>
    <name type="synonym">Saccharomyces castellii</name>
    <dbReference type="NCBI Taxonomy" id="27288"/>
    <lineage>
        <taxon>Eukaryota</taxon>
        <taxon>Fungi</taxon>
        <taxon>Dikarya</taxon>
        <taxon>Ascomycota</taxon>
        <taxon>Saccharomycotina</taxon>
        <taxon>Saccharomycetes</taxon>
        <taxon>Saccharomycetales</taxon>
        <taxon>Saccharomycetaceae</taxon>
        <taxon>Naumovozyma</taxon>
    </lineage>
</organism>
<dbReference type="Gene3D" id="3.40.30.10">
    <property type="entry name" value="Glutaredoxin"/>
    <property type="match status" value="1"/>
</dbReference>
<dbReference type="Pfam" id="PF00789">
    <property type="entry name" value="UBX"/>
    <property type="match status" value="1"/>
</dbReference>
<proteinExistence type="predicted"/>
<dbReference type="InterPro" id="IPR006577">
    <property type="entry name" value="UAS"/>
</dbReference>
<dbReference type="InterPro" id="IPR029071">
    <property type="entry name" value="Ubiquitin-like_domsf"/>
</dbReference>
<dbReference type="STRING" id="1064592.G0V9Q0"/>
<evidence type="ECO:0000256" key="1">
    <source>
        <dbReference type="SAM" id="MobiDB-lite"/>
    </source>
</evidence>
<feature type="region of interest" description="Disordered" evidence="1">
    <location>
        <begin position="288"/>
        <end position="309"/>
    </location>
</feature>
<dbReference type="FunCoup" id="G0V9Q0">
    <property type="interactions" value="52"/>
</dbReference>
<reference evidence="3 4" key="1">
    <citation type="journal article" date="2011" name="Proc. Natl. Acad. Sci. U.S.A.">
        <title>Evolutionary erosion of yeast sex chromosomes by mating-type switching accidents.</title>
        <authorList>
            <person name="Gordon J.L."/>
            <person name="Armisen D."/>
            <person name="Proux-Wera E."/>
            <person name="Oheigeartaigh S.S."/>
            <person name="Byrne K.P."/>
            <person name="Wolfe K.H."/>
        </authorList>
    </citation>
    <scope>NUCLEOTIDE SEQUENCE [LARGE SCALE GENOMIC DNA]</scope>
    <source>
        <strain evidence="4">ATCC 76901 / BCRC 22586 / CBS 4309 / NBRC 1992 / NRRL Y-12630</strain>
    </source>
</reference>
<dbReference type="EMBL" id="HE576753">
    <property type="protein sequence ID" value="CCC68667.1"/>
    <property type="molecule type" value="Genomic_DNA"/>
</dbReference>
<dbReference type="OMA" id="FFQGSYT"/>
<dbReference type="GeneID" id="96902224"/>
<protein>
    <recommendedName>
        <fullName evidence="2">UBX domain-containing protein</fullName>
    </recommendedName>
</protein>
<dbReference type="InterPro" id="IPR050730">
    <property type="entry name" value="UBX_domain-protein"/>
</dbReference>
<dbReference type="GO" id="GO:0043130">
    <property type="term" value="F:ubiquitin binding"/>
    <property type="evidence" value="ECO:0007669"/>
    <property type="project" value="TreeGrafter"/>
</dbReference>
<feature type="region of interest" description="Disordered" evidence="1">
    <location>
        <begin position="15"/>
        <end position="46"/>
    </location>
</feature>
<dbReference type="CDD" id="cd01767">
    <property type="entry name" value="UBX"/>
    <property type="match status" value="1"/>
</dbReference>
<feature type="domain" description="UBX" evidence="2">
    <location>
        <begin position="341"/>
        <end position="438"/>
    </location>
</feature>
<dbReference type="AlphaFoldDB" id="G0V9Q0"/>
<dbReference type="Gene3D" id="3.10.20.90">
    <property type="entry name" value="Phosphatidylinositol 3-kinase Catalytic Subunit, Chain A, domain 1"/>
    <property type="match status" value="1"/>
</dbReference>
<gene>
    <name evidence="3" type="primary">NCAS0B05830</name>
    <name evidence="3" type="ordered locus">NCAS_0B05830</name>
</gene>
<dbReference type="Proteomes" id="UP000001640">
    <property type="component" value="Chromosome 2"/>
</dbReference>
<evidence type="ECO:0000313" key="3">
    <source>
        <dbReference type="EMBL" id="CCC68667.1"/>
    </source>
</evidence>
<dbReference type="GO" id="GO:0036503">
    <property type="term" value="P:ERAD pathway"/>
    <property type="evidence" value="ECO:0007669"/>
    <property type="project" value="TreeGrafter"/>
</dbReference>
<evidence type="ECO:0000313" key="4">
    <source>
        <dbReference type="Proteomes" id="UP000001640"/>
    </source>
</evidence>
<dbReference type="HOGENOM" id="CLU_020031_0_0_1"/>
<dbReference type="SMART" id="SM00594">
    <property type="entry name" value="UAS"/>
    <property type="match status" value="1"/>
</dbReference>
<dbReference type="InParanoid" id="G0V9Q0"/>
<dbReference type="SMART" id="SM00166">
    <property type="entry name" value="UBX"/>
    <property type="match status" value="1"/>
</dbReference>
<accession>G0V9Q0</accession>